<name>A0A419T5U8_9FIRM</name>
<dbReference type="PANTHER" id="PTHR46066">
    <property type="entry name" value="CHITINASE DOMAIN-CONTAINING PROTEIN 1 FAMILY MEMBER"/>
    <property type="match status" value="1"/>
</dbReference>
<accession>A0A419T5U8</accession>
<protein>
    <recommendedName>
        <fullName evidence="1">GH18 domain-containing protein</fullName>
    </recommendedName>
</protein>
<dbReference type="OrthoDB" id="9775889at2"/>
<dbReference type="Pfam" id="PF00704">
    <property type="entry name" value="Glyco_hydro_18"/>
    <property type="match status" value="1"/>
</dbReference>
<dbReference type="GO" id="GO:0008061">
    <property type="term" value="F:chitin binding"/>
    <property type="evidence" value="ECO:0007669"/>
    <property type="project" value="InterPro"/>
</dbReference>
<dbReference type="EMBL" id="MCIB01000008">
    <property type="protein sequence ID" value="RKD32957.1"/>
    <property type="molecule type" value="Genomic_DNA"/>
</dbReference>
<feature type="domain" description="GH18" evidence="1">
    <location>
        <begin position="241"/>
        <end position="558"/>
    </location>
</feature>
<proteinExistence type="predicted"/>
<dbReference type="SUPFAM" id="SSF51445">
    <property type="entry name" value="(Trans)glycosidases"/>
    <property type="match status" value="1"/>
</dbReference>
<keyword evidence="3" id="KW-1185">Reference proteome</keyword>
<evidence type="ECO:0000259" key="1">
    <source>
        <dbReference type="PROSITE" id="PS51910"/>
    </source>
</evidence>
<dbReference type="PROSITE" id="PS51910">
    <property type="entry name" value="GH18_2"/>
    <property type="match status" value="1"/>
</dbReference>
<dbReference type="Gene3D" id="3.20.20.80">
    <property type="entry name" value="Glycosidases"/>
    <property type="match status" value="1"/>
</dbReference>
<dbReference type="SMART" id="SM00636">
    <property type="entry name" value="Glyco_18"/>
    <property type="match status" value="1"/>
</dbReference>
<evidence type="ECO:0000313" key="2">
    <source>
        <dbReference type="EMBL" id="RKD32957.1"/>
    </source>
</evidence>
<dbReference type="AlphaFoldDB" id="A0A419T5U8"/>
<evidence type="ECO:0000313" key="3">
    <source>
        <dbReference type="Proteomes" id="UP000284177"/>
    </source>
</evidence>
<dbReference type="PANTHER" id="PTHR46066:SF2">
    <property type="entry name" value="CHITINASE DOMAIN-CONTAINING PROTEIN 1"/>
    <property type="match status" value="1"/>
</dbReference>
<gene>
    <name evidence="2" type="ORF">BET03_10095</name>
</gene>
<comment type="caution">
    <text evidence="2">The sequence shown here is derived from an EMBL/GenBank/DDBJ whole genome shotgun (WGS) entry which is preliminary data.</text>
</comment>
<dbReference type="Gene3D" id="3.10.50.10">
    <property type="match status" value="1"/>
</dbReference>
<dbReference type="Proteomes" id="UP000284177">
    <property type="component" value="Unassembled WGS sequence"/>
</dbReference>
<dbReference type="Gene3D" id="2.30.30.40">
    <property type="entry name" value="SH3 Domains"/>
    <property type="match status" value="1"/>
</dbReference>
<dbReference type="InterPro" id="IPR017853">
    <property type="entry name" value="GH"/>
</dbReference>
<dbReference type="GO" id="GO:0005975">
    <property type="term" value="P:carbohydrate metabolic process"/>
    <property type="evidence" value="ECO:0007669"/>
    <property type="project" value="InterPro"/>
</dbReference>
<reference evidence="2 3" key="1">
    <citation type="submission" date="2016-08" db="EMBL/GenBank/DDBJ databases">
        <title>Novel Firmicutes and Novel Genomes.</title>
        <authorList>
            <person name="Poppleton D.I."/>
            <person name="Gribaldo S."/>
        </authorList>
    </citation>
    <scope>NUCLEOTIDE SEQUENCE [LARGE SCALE GENOMIC DNA]</scope>
    <source>
        <strain evidence="2 3">CTT3</strain>
    </source>
</reference>
<dbReference type="RefSeq" id="WP_120168131.1">
    <property type="nucleotide sequence ID" value="NZ_MCIB01000008.1"/>
</dbReference>
<dbReference type="InterPro" id="IPR001223">
    <property type="entry name" value="Glyco_hydro18_cat"/>
</dbReference>
<organism evidence="2 3">
    <name type="scientific">Thermohalobacter berrensis</name>
    <dbReference type="NCBI Taxonomy" id="99594"/>
    <lineage>
        <taxon>Bacteria</taxon>
        <taxon>Bacillati</taxon>
        <taxon>Bacillota</taxon>
        <taxon>Tissierellia</taxon>
        <taxon>Tissierellales</taxon>
        <taxon>Thermohalobacteraceae</taxon>
        <taxon>Thermohalobacter</taxon>
    </lineage>
</organism>
<sequence length="564" mass="66271">MIKKAFIFVTLILLLTSTTILGILFFKSVDPHNVIKAFSPGEVNIVIEDKPIKIDAHPIITGEKIYIPVEILKEYIYENIKLDEKNDRLYVNIEKPYFRLETEELDKRIKDGIKLNFLTRKFNNIHYLNIKGLEKVFGISLHYAKASKILTIDKVEDERKVGTIKEKTYLRPRKSSFSFWMDKLSVGSKVMVFDNEGKWVKVRTDKGYIGYILNRKVDVQRISDGTDKKLNSVREDVEFKNKINLVWDHVYKYSSDLSKEEKIEGLNVISPTWFSVVEPNGYIENKGDIEYVKDAHEKGYMVWGLIDNSFNKDLTHKILKDKEAQENVINQILVYSSIYDLDGINIDFENVYYEDKDRLTKFVDKLTKELKKQNLIVSMDMTVPSSSLNWSKFYDREKLGKIVDYCMVMTYDEHWASSPKSGSVASIGWVERGIQKTLKYIPKEKLVMGVPFYTREWEEVKLRNGRVKVRSKALSMEKVEERIKEYNLKPVWLEETGQYYIEYTKEGKKYRIWIEDERSIKLKSLLIHKYNLAGVASWRKGFEKENVWQVLNDTINRDSQLVMN</sequence>
<dbReference type="InterPro" id="IPR029070">
    <property type="entry name" value="Chitinase_insertion_sf"/>
</dbReference>
<dbReference type="InterPro" id="IPR011583">
    <property type="entry name" value="Chitinase_II/V-like_cat"/>
</dbReference>